<dbReference type="InterPro" id="IPR008949">
    <property type="entry name" value="Isoprenoid_synthase_dom_sf"/>
</dbReference>
<proteinExistence type="predicted"/>
<protein>
    <recommendedName>
        <fullName evidence="3">Phytoene synthase</fullName>
    </recommendedName>
</protein>
<gene>
    <name evidence="1" type="ORF">GCM10017044_23830</name>
</gene>
<name>A0A919E9S4_9PROT</name>
<dbReference type="Pfam" id="PF00494">
    <property type="entry name" value="SQS_PSY"/>
    <property type="match status" value="1"/>
</dbReference>
<reference evidence="1" key="2">
    <citation type="submission" date="2020-09" db="EMBL/GenBank/DDBJ databases">
        <authorList>
            <person name="Sun Q."/>
            <person name="Kim S."/>
        </authorList>
    </citation>
    <scope>NUCLEOTIDE SEQUENCE</scope>
    <source>
        <strain evidence="1">KCTC 42590</strain>
    </source>
</reference>
<dbReference type="EMBL" id="BNCI01000002">
    <property type="protein sequence ID" value="GHF27900.1"/>
    <property type="molecule type" value="Genomic_DNA"/>
</dbReference>
<keyword evidence="2" id="KW-1185">Reference proteome</keyword>
<evidence type="ECO:0000313" key="2">
    <source>
        <dbReference type="Proteomes" id="UP000630923"/>
    </source>
</evidence>
<dbReference type="SUPFAM" id="SSF48576">
    <property type="entry name" value="Terpenoid synthases"/>
    <property type="match status" value="1"/>
</dbReference>
<dbReference type="Gene3D" id="1.10.600.10">
    <property type="entry name" value="Farnesyl Diphosphate Synthase"/>
    <property type="match status" value="1"/>
</dbReference>
<evidence type="ECO:0000313" key="1">
    <source>
        <dbReference type="EMBL" id="GHF27900.1"/>
    </source>
</evidence>
<dbReference type="AlphaFoldDB" id="A0A919E9S4"/>
<sequence length="310" mass="34640">MKNIETQISNNFGKNNGQGQVSLDFIIKWSKRAFMVHTEIKTDYCQNLVRDEDPDRYLACLFAPSFARDDIFALYAFNQELAKTKETTSEPTLGEIRLTWWQETLDGITAGHVREHPVAIAVSNIQRLPKIIPLLSQIIDARRLDIYADGPVDMQALITYVQRTGGDILQAACLLENEKATDSDLQNAQDIGAAFAMTGLIRASIWQAAANTHFLPQDQKKAASQSSGDTLTNISPILDQMLFRSKNWLTSVRTRAPKGKGHIFRIATITQRYITDLEKRGYADVSKAPLSPITPGVILKHIGFSLVSKY</sequence>
<evidence type="ECO:0008006" key="3">
    <source>
        <dbReference type="Google" id="ProtNLM"/>
    </source>
</evidence>
<reference evidence="1" key="1">
    <citation type="journal article" date="2014" name="Int. J. Syst. Evol. Microbiol.">
        <title>Complete genome sequence of Corynebacterium casei LMG S-19264T (=DSM 44701T), isolated from a smear-ripened cheese.</title>
        <authorList>
            <consortium name="US DOE Joint Genome Institute (JGI-PGF)"/>
            <person name="Walter F."/>
            <person name="Albersmeier A."/>
            <person name="Kalinowski J."/>
            <person name="Ruckert C."/>
        </authorList>
    </citation>
    <scope>NUCLEOTIDE SEQUENCE</scope>
    <source>
        <strain evidence="1">KCTC 42590</strain>
    </source>
</reference>
<comment type="caution">
    <text evidence="1">The sequence shown here is derived from an EMBL/GenBank/DDBJ whole genome shotgun (WGS) entry which is preliminary data.</text>
</comment>
<organism evidence="1 2">
    <name type="scientific">Kordiimonas sediminis</name>
    <dbReference type="NCBI Taxonomy" id="1735581"/>
    <lineage>
        <taxon>Bacteria</taxon>
        <taxon>Pseudomonadati</taxon>
        <taxon>Pseudomonadota</taxon>
        <taxon>Alphaproteobacteria</taxon>
        <taxon>Kordiimonadales</taxon>
        <taxon>Kordiimonadaceae</taxon>
        <taxon>Kordiimonas</taxon>
    </lineage>
</organism>
<dbReference type="InterPro" id="IPR002060">
    <property type="entry name" value="Squ/phyt_synthse"/>
</dbReference>
<dbReference type="Proteomes" id="UP000630923">
    <property type="component" value="Unassembled WGS sequence"/>
</dbReference>
<accession>A0A919E9S4</accession>